<dbReference type="PANTHER" id="PTHR30474:SF1">
    <property type="entry name" value="PEPTIDOGLYCAN GLYCOSYLTRANSFERASE MRDB"/>
    <property type="match status" value="1"/>
</dbReference>
<gene>
    <name evidence="7" type="ORF">SAMN02910377_01409</name>
</gene>
<feature type="transmembrane region" description="Helical" evidence="6">
    <location>
        <begin position="67"/>
        <end position="84"/>
    </location>
</feature>
<dbReference type="GO" id="GO:0015648">
    <property type="term" value="F:lipid-linked peptidoglycan transporter activity"/>
    <property type="evidence" value="ECO:0007669"/>
    <property type="project" value="TreeGrafter"/>
</dbReference>
<dbReference type="AlphaFoldDB" id="A0A1H7IK82"/>
<feature type="transmembrane region" description="Helical" evidence="6">
    <location>
        <begin position="151"/>
        <end position="167"/>
    </location>
</feature>
<dbReference type="RefSeq" id="WP_074790528.1">
    <property type="nucleotide sequence ID" value="NZ_FNZX01000007.1"/>
</dbReference>
<sequence length="371" mass="40751">MFHNYKFKNLDVKLIIAVITLTIIGIFVIGSANEANQQKQILGMILGIFVMAGMALLDYDFLLHFHWVYYFLVLGLLASVLLFGEKSGGATRWIDVGIRFQPSELAKILLILFFAWFFMMHEEDINKPKTLAITIALSMLPLLLIEKEPDLSTTIVTMMIICVMIFVTGVSYKLVGAVLGVTVPGIVLLLFLVTREGQTILDEYQGLRILAWLKPDEYPASSYQQQNSIMAIGSGQLLGKGLGNQAFDSVKNGNYISEPHTDFIFAVAGEELGFVGSALIIILIFFITIEILMIAKNAKDIAGKLICIGMAALIGFQSFVNICVVTGLMPNTGLPLPFVSYGLTSLVTVYFGIGIVLNVGLQSKNNNGRLF</sequence>
<dbReference type="GO" id="GO:0032153">
    <property type="term" value="C:cell division site"/>
    <property type="evidence" value="ECO:0007669"/>
    <property type="project" value="TreeGrafter"/>
</dbReference>
<organism evidence="7 8">
    <name type="scientific">Pseudobutyrivibrio ruminis</name>
    <dbReference type="NCBI Taxonomy" id="46206"/>
    <lineage>
        <taxon>Bacteria</taxon>
        <taxon>Bacillati</taxon>
        <taxon>Bacillota</taxon>
        <taxon>Clostridia</taxon>
        <taxon>Lachnospirales</taxon>
        <taxon>Lachnospiraceae</taxon>
        <taxon>Pseudobutyrivibrio</taxon>
    </lineage>
</organism>
<dbReference type="GO" id="GO:0051301">
    <property type="term" value="P:cell division"/>
    <property type="evidence" value="ECO:0007669"/>
    <property type="project" value="InterPro"/>
</dbReference>
<feature type="transmembrane region" description="Helical" evidence="6">
    <location>
        <begin position="272"/>
        <end position="293"/>
    </location>
</feature>
<dbReference type="Proteomes" id="UP000182321">
    <property type="component" value="Unassembled WGS sequence"/>
</dbReference>
<name>A0A1H7IK82_9FIRM</name>
<proteinExistence type="predicted"/>
<comment type="subcellular location">
    <subcellularLocation>
        <location evidence="1">Membrane</location>
        <topology evidence="1">Multi-pass membrane protein</topology>
    </subcellularLocation>
</comment>
<evidence type="ECO:0000256" key="1">
    <source>
        <dbReference type="ARBA" id="ARBA00004141"/>
    </source>
</evidence>
<dbReference type="GO" id="GO:0008360">
    <property type="term" value="P:regulation of cell shape"/>
    <property type="evidence" value="ECO:0007669"/>
    <property type="project" value="UniProtKB-KW"/>
</dbReference>
<evidence type="ECO:0000313" key="8">
    <source>
        <dbReference type="Proteomes" id="UP000182321"/>
    </source>
</evidence>
<feature type="transmembrane region" description="Helical" evidence="6">
    <location>
        <begin position="41"/>
        <end position="61"/>
    </location>
</feature>
<dbReference type="GO" id="GO:0005886">
    <property type="term" value="C:plasma membrane"/>
    <property type="evidence" value="ECO:0007669"/>
    <property type="project" value="TreeGrafter"/>
</dbReference>
<evidence type="ECO:0000256" key="3">
    <source>
        <dbReference type="ARBA" id="ARBA00022960"/>
    </source>
</evidence>
<keyword evidence="3" id="KW-0133">Cell shape</keyword>
<evidence type="ECO:0000313" key="7">
    <source>
        <dbReference type="EMBL" id="SEK62808.1"/>
    </source>
</evidence>
<keyword evidence="8" id="KW-1185">Reference proteome</keyword>
<keyword evidence="5 6" id="KW-0472">Membrane</keyword>
<dbReference type="EMBL" id="FNZX01000007">
    <property type="protein sequence ID" value="SEK62808.1"/>
    <property type="molecule type" value="Genomic_DNA"/>
</dbReference>
<keyword evidence="4 6" id="KW-1133">Transmembrane helix</keyword>
<accession>A0A1H7IK82</accession>
<dbReference type="PANTHER" id="PTHR30474">
    <property type="entry name" value="CELL CYCLE PROTEIN"/>
    <property type="match status" value="1"/>
</dbReference>
<keyword evidence="2 6" id="KW-0812">Transmembrane</keyword>
<evidence type="ECO:0000256" key="5">
    <source>
        <dbReference type="ARBA" id="ARBA00023136"/>
    </source>
</evidence>
<protein>
    <submittedName>
        <fullName evidence="7">Rod shape determining protein RodA</fullName>
    </submittedName>
</protein>
<feature type="transmembrane region" description="Helical" evidence="6">
    <location>
        <begin position="341"/>
        <end position="361"/>
    </location>
</feature>
<dbReference type="InterPro" id="IPR001182">
    <property type="entry name" value="FtsW/RodA"/>
</dbReference>
<feature type="transmembrane region" description="Helical" evidence="6">
    <location>
        <begin position="105"/>
        <end position="121"/>
    </location>
</feature>
<feature type="transmembrane region" description="Helical" evidence="6">
    <location>
        <begin position="12"/>
        <end position="29"/>
    </location>
</feature>
<feature type="transmembrane region" description="Helical" evidence="6">
    <location>
        <begin position="305"/>
        <end position="329"/>
    </location>
</feature>
<feature type="transmembrane region" description="Helical" evidence="6">
    <location>
        <begin position="174"/>
        <end position="193"/>
    </location>
</feature>
<dbReference type="Pfam" id="PF01098">
    <property type="entry name" value="FTSW_RODA_SPOVE"/>
    <property type="match status" value="1"/>
</dbReference>
<evidence type="ECO:0000256" key="4">
    <source>
        <dbReference type="ARBA" id="ARBA00022989"/>
    </source>
</evidence>
<reference evidence="8" key="1">
    <citation type="submission" date="2016-10" db="EMBL/GenBank/DDBJ databases">
        <authorList>
            <person name="Varghese N."/>
        </authorList>
    </citation>
    <scope>NUCLEOTIDE SEQUENCE [LARGE SCALE GENOMIC DNA]</scope>
    <source>
        <strain evidence="8">ACV-9</strain>
    </source>
</reference>
<evidence type="ECO:0000256" key="6">
    <source>
        <dbReference type="SAM" id="Phobius"/>
    </source>
</evidence>
<evidence type="ECO:0000256" key="2">
    <source>
        <dbReference type="ARBA" id="ARBA00022692"/>
    </source>
</evidence>